<evidence type="ECO:0000313" key="2">
    <source>
        <dbReference type="EnsemblPlants" id="cds.evm.model.07.1186.5.5bd9b13c.1.5bdae6db"/>
    </source>
</evidence>
<organism evidence="2 3">
    <name type="scientific">Cannabis sativa</name>
    <name type="common">Hemp</name>
    <name type="synonym">Marijuana</name>
    <dbReference type="NCBI Taxonomy" id="3483"/>
    <lineage>
        <taxon>Eukaryota</taxon>
        <taxon>Viridiplantae</taxon>
        <taxon>Streptophyta</taxon>
        <taxon>Embryophyta</taxon>
        <taxon>Tracheophyta</taxon>
        <taxon>Spermatophyta</taxon>
        <taxon>Magnoliopsida</taxon>
        <taxon>eudicotyledons</taxon>
        <taxon>Gunneridae</taxon>
        <taxon>Pentapetalae</taxon>
        <taxon>rosids</taxon>
        <taxon>fabids</taxon>
        <taxon>Rosales</taxon>
        <taxon>Cannabaceae</taxon>
        <taxon>Cannabis</taxon>
    </lineage>
</organism>
<reference evidence="2" key="1">
    <citation type="submission" date="2018-11" db="EMBL/GenBank/DDBJ databases">
        <authorList>
            <person name="Grassa J C."/>
        </authorList>
    </citation>
    <scope>NUCLEOTIDE SEQUENCE [LARGE SCALE GENOMIC DNA]</scope>
</reference>
<dbReference type="PANTHER" id="PTHR35986:SF1">
    <property type="entry name" value="OS10G0430800 PROTEIN"/>
    <property type="match status" value="1"/>
</dbReference>
<feature type="region of interest" description="Disordered" evidence="1">
    <location>
        <begin position="152"/>
        <end position="188"/>
    </location>
</feature>
<dbReference type="PANTHER" id="PTHR35986">
    <property type="entry name" value="EXPRESSED PROTEIN"/>
    <property type="match status" value="1"/>
</dbReference>
<name>A0ABL6VYB0_CANSA</name>
<accession>A0ABL6VYB0</accession>
<dbReference type="Gramene" id="evm.model.07.1186.5.5bd9b13c.1.5bdae6db">
    <property type="protein sequence ID" value="cds.evm.model.07.1186.5.5bd9b13c.1.5bdae6db"/>
    <property type="gene ID" value="evm.TU.07.1186"/>
</dbReference>
<reference evidence="2" key="2">
    <citation type="submission" date="2025-05" db="UniProtKB">
        <authorList>
            <consortium name="EnsemblPlants"/>
        </authorList>
    </citation>
    <scope>IDENTIFICATION</scope>
</reference>
<dbReference type="EnsemblPlants" id="evm.model.07.1186.5.5bd9b13c.1.5bdae6db">
    <property type="protein sequence ID" value="cds.evm.model.07.1186.5.5bd9b13c.1.5bdae6db"/>
    <property type="gene ID" value="evm.TU.07.1186"/>
</dbReference>
<dbReference type="EMBL" id="UZAU01000655">
    <property type="status" value="NOT_ANNOTATED_CDS"/>
    <property type="molecule type" value="Genomic_DNA"/>
</dbReference>
<proteinExistence type="predicted"/>
<evidence type="ECO:0000313" key="3">
    <source>
        <dbReference type="Proteomes" id="UP000596661"/>
    </source>
</evidence>
<keyword evidence="3" id="KW-1185">Reference proteome</keyword>
<evidence type="ECO:0000256" key="1">
    <source>
        <dbReference type="SAM" id="MobiDB-lite"/>
    </source>
</evidence>
<protein>
    <submittedName>
        <fullName evidence="2">Uncharacterized protein</fullName>
    </submittedName>
</protein>
<sequence>MGEVLFELDQVLRAKKYNMTVQERNTLLNCKSKAIKDYTVGALFGAGVAWIGTSKLSMFGRIGIAAGASAAVGLWRLGTSLDSSIDQILTLQESSMQRELASIVVKKYWNDPWRMQLISKHFYSERVFDDSNVDLPKVRWRFRNFFSDDGSLSQTTHGSDSHGESQSASRGDYNSNTQRDPSGIRTDSRRDFEGKFKYESKQAPLLIQWIPLIAFLVIHQWRRFLTLVTPQPHPLERTLVTIEELNVGVECVTRMPY</sequence>
<dbReference type="Proteomes" id="UP000596661">
    <property type="component" value="Chromosome 7"/>
</dbReference>
<gene>
    <name evidence="2" type="primary">LOC115722994</name>
</gene>
<feature type="compositionally biased region" description="Polar residues" evidence="1">
    <location>
        <begin position="152"/>
        <end position="180"/>
    </location>
</feature>